<sequence>MKLKIALLICGGLTGEAKEKNGDYYDIYRNYLNNSFPESISRSLEFSLDPYDVRTQQYPVEDEYDVLMITGSASSAYEDIEWINKLTQYIARVVNEKPHIKIIGICFGHQVIARALGGECVPNNGRWEIGPTHIHLTDLGKRFFGHQDQFTIQQMHRDHVPSVPPNFHLLGSTPVSPIQGMVRFLDPHTDPAKDHDSLPPVHVFTTQGHPEFTEPITTAIIKQRSATGAMDATTVADWEPRKYLPTHGVDIVGRAMWDVMVQGKFEKPN</sequence>
<dbReference type="Proteomes" id="UP000284842">
    <property type="component" value="Unassembled WGS sequence"/>
</dbReference>
<dbReference type="InterPro" id="IPR029062">
    <property type="entry name" value="Class_I_gatase-like"/>
</dbReference>
<dbReference type="FunCoup" id="A0A409VVY6">
    <property type="interactions" value="214"/>
</dbReference>
<evidence type="ECO:0000259" key="1">
    <source>
        <dbReference type="Pfam" id="PF00117"/>
    </source>
</evidence>
<gene>
    <name evidence="2" type="ORF">CVT24_013176</name>
</gene>
<dbReference type="PROSITE" id="PS51273">
    <property type="entry name" value="GATASE_TYPE_1"/>
    <property type="match status" value="1"/>
</dbReference>
<dbReference type="PANTHER" id="PTHR42695:SF5">
    <property type="entry name" value="GLUTAMINE AMIDOTRANSFERASE YLR126C-RELATED"/>
    <property type="match status" value="1"/>
</dbReference>
<dbReference type="STRING" id="181874.A0A409VVY6"/>
<dbReference type="GO" id="GO:0005634">
    <property type="term" value="C:nucleus"/>
    <property type="evidence" value="ECO:0007669"/>
    <property type="project" value="TreeGrafter"/>
</dbReference>
<accession>A0A409VVY6</accession>
<dbReference type="CDD" id="cd01741">
    <property type="entry name" value="GATase1_1"/>
    <property type="match status" value="1"/>
</dbReference>
<name>A0A409VVY6_9AGAR</name>
<dbReference type="Pfam" id="PF00117">
    <property type="entry name" value="GATase"/>
    <property type="match status" value="1"/>
</dbReference>
<dbReference type="InParanoid" id="A0A409VVY6"/>
<dbReference type="OrthoDB" id="92161at2759"/>
<dbReference type="Gene3D" id="3.40.50.880">
    <property type="match status" value="1"/>
</dbReference>
<dbReference type="AlphaFoldDB" id="A0A409VVY6"/>
<proteinExistence type="predicted"/>
<dbReference type="EMBL" id="NHTK01005954">
    <property type="protein sequence ID" value="PPQ70426.1"/>
    <property type="molecule type" value="Genomic_DNA"/>
</dbReference>
<keyword evidence="3" id="KW-1185">Reference proteome</keyword>
<dbReference type="InterPro" id="IPR044992">
    <property type="entry name" value="ChyE-like"/>
</dbReference>
<organism evidence="2 3">
    <name type="scientific">Panaeolus cyanescens</name>
    <dbReference type="NCBI Taxonomy" id="181874"/>
    <lineage>
        <taxon>Eukaryota</taxon>
        <taxon>Fungi</taxon>
        <taxon>Dikarya</taxon>
        <taxon>Basidiomycota</taxon>
        <taxon>Agaricomycotina</taxon>
        <taxon>Agaricomycetes</taxon>
        <taxon>Agaricomycetidae</taxon>
        <taxon>Agaricales</taxon>
        <taxon>Agaricineae</taxon>
        <taxon>Galeropsidaceae</taxon>
        <taxon>Panaeolus</taxon>
    </lineage>
</organism>
<comment type="caution">
    <text evidence="2">The sequence shown here is derived from an EMBL/GenBank/DDBJ whole genome shotgun (WGS) entry which is preliminary data.</text>
</comment>
<dbReference type="GO" id="GO:0005829">
    <property type="term" value="C:cytosol"/>
    <property type="evidence" value="ECO:0007669"/>
    <property type="project" value="TreeGrafter"/>
</dbReference>
<evidence type="ECO:0000313" key="3">
    <source>
        <dbReference type="Proteomes" id="UP000284842"/>
    </source>
</evidence>
<evidence type="ECO:0000313" key="2">
    <source>
        <dbReference type="EMBL" id="PPQ70426.1"/>
    </source>
</evidence>
<reference evidence="2 3" key="1">
    <citation type="journal article" date="2018" name="Evol. Lett.">
        <title>Horizontal gene cluster transfer increased hallucinogenic mushroom diversity.</title>
        <authorList>
            <person name="Reynolds H.T."/>
            <person name="Vijayakumar V."/>
            <person name="Gluck-Thaler E."/>
            <person name="Korotkin H.B."/>
            <person name="Matheny P.B."/>
            <person name="Slot J.C."/>
        </authorList>
    </citation>
    <scope>NUCLEOTIDE SEQUENCE [LARGE SCALE GENOMIC DNA]</scope>
    <source>
        <strain evidence="2 3">2629</strain>
    </source>
</reference>
<feature type="domain" description="Glutamine amidotransferase" evidence="1">
    <location>
        <begin position="25"/>
        <end position="182"/>
    </location>
</feature>
<dbReference type="InterPro" id="IPR017926">
    <property type="entry name" value="GATASE"/>
</dbReference>
<dbReference type="PANTHER" id="PTHR42695">
    <property type="entry name" value="GLUTAMINE AMIDOTRANSFERASE YLR126C-RELATED"/>
    <property type="match status" value="1"/>
</dbReference>
<dbReference type="SUPFAM" id="SSF52317">
    <property type="entry name" value="Class I glutamine amidotransferase-like"/>
    <property type="match status" value="1"/>
</dbReference>
<protein>
    <recommendedName>
        <fullName evidence="1">Glutamine amidotransferase domain-containing protein</fullName>
    </recommendedName>
</protein>